<dbReference type="AlphaFoldDB" id="I7C786"/>
<dbReference type="Pfam" id="PF07889">
    <property type="entry name" value="DUF1664"/>
    <property type="match status" value="1"/>
</dbReference>
<feature type="domain" description="DUF1664" evidence="4">
    <location>
        <begin position="93"/>
        <end position="211"/>
    </location>
</feature>
<feature type="signal peptide" evidence="3">
    <location>
        <begin position="1"/>
        <end position="22"/>
    </location>
</feature>
<dbReference type="InterPro" id="IPR012458">
    <property type="entry name" value="DUF1664"/>
</dbReference>
<dbReference type="Gene3D" id="1.20.5.340">
    <property type="match status" value="1"/>
</dbReference>
<dbReference type="PANTHER" id="PTHR47289:SF2">
    <property type="entry name" value="TRANSCRIPTION FACTOR, PUTATIVE (DUF1664)-RELATED"/>
    <property type="match status" value="1"/>
</dbReference>
<sequence length="362" mass="38249">MSLPLGKLGILVGAGIVGSVLAKEGRMPGVSDILSGAFQIALKPLKQSDSSPSSSKPKSDALMAQINSLRQELQLLSGGRSITIVTSGSRGGRPYGIIIVIVVAGYGYIWWKGWKLPDLSFATRRGLSDACSAIAKQLEQVYSSLSATRRDLSRKIERVDCSLNDCTENIASTQQEVTELQGEVKTFGDSFQSVRHVVKALESRVSRMQGKEEATHVKVMKLVNTAKSLEGSAQAGFLQGSSTSASRPALEHPQMTTSSRAVSLPPCNRISLEPPSPSSNGNDEVHQQPLKNTLSASGLKELEGVADAVEAASTPSPRVVNGVGFSGGADGPTGSTIFGRRIYGNVGSFITRSRSAATQSFK</sequence>
<proteinExistence type="evidence at transcript level"/>
<evidence type="ECO:0000256" key="1">
    <source>
        <dbReference type="SAM" id="Coils"/>
    </source>
</evidence>
<evidence type="ECO:0000256" key="3">
    <source>
        <dbReference type="SAM" id="SignalP"/>
    </source>
</evidence>
<protein>
    <submittedName>
        <fullName evidence="5">BZIP9</fullName>
    </submittedName>
</protein>
<feature type="region of interest" description="Disordered" evidence="2">
    <location>
        <begin position="238"/>
        <end position="287"/>
    </location>
</feature>
<keyword evidence="1" id="KW-0175">Coiled coil</keyword>
<accession>I7C786</accession>
<reference evidence="5" key="1">
    <citation type="submission" date="2012-06" db="EMBL/GenBank/DDBJ databases">
        <title>A Tamarix bZIP transcription factor, ThbZIP1, enhances tolerance to abiotic stresses by modulating a series of stress tolerance related genes and controlling reactive oxygen species.</title>
        <authorList>
            <person name="Ji X."/>
            <person name="Wang Y."/>
            <person name="Liu G."/>
            <person name="Liu Y."/>
            <person name="Zheng L."/>
        </authorList>
    </citation>
    <scope>NUCLEOTIDE SEQUENCE</scope>
</reference>
<name>I7C786_9CARY</name>
<feature type="chain" id="PRO_5003708495" evidence="3">
    <location>
        <begin position="23"/>
        <end position="362"/>
    </location>
</feature>
<evidence type="ECO:0000313" key="5">
    <source>
        <dbReference type="EMBL" id="AFO63288.1"/>
    </source>
</evidence>
<organism evidence="5">
    <name type="scientific">Tamarix hispida</name>
    <dbReference type="NCBI Taxonomy" id="189793"/>
    <lineage>
        <taxon>Eukaryota</taxon>
        <taxon>Viridiplantae</taxon>
        <taxon>Streptophyta</taxon>
        <taxon>Embryophyta</taxon>
        <taxon>Tracheophyta</taxon>
        <taxon>Spermatophyta</taxon>
        <taxon>Magnoliopsida</taxon>
        <taxon>eudicotyledons</taxon>
        <taxon>Gunneridae</taxon>
        <taxon>Pentapetalae</taxon>
        <taxon>Caryophyllales</taxon>
        <taxon>Tamaricaceae</taxon>
        <taxon>Tamarix</taxon>
    </lineage>
</organism>
<dbReference type="PANTHER" id="PTHR47289">
    <property type="entry name" value="TRANSCRIPTION FACTOR, PUTATIVE (DUF1664)-RELATED"/>
    <property type="match status" value="1"/>
</dbReference>
<evidence type="ECO:0000256" key="2">
    <source>
        <dbReference type="SAM" id="MobiDB-lite"/>
    </source>
</evidence>
<keyword evidence="3" id="KW-0732">Signal</keyword>
<evidence type="ECO:0000259" key="4">
    <source>
        <dbReference type="Pfam" id="PF07889"/>
    </source>
</evidence>
<feature type="coiled-coil region" evidence="1">
    <location>
        <begin position="135"/>
        <end position="183"/>
    </location>
</feature>
<dbReference type="EMBL" id="JX169817">
    <property type="protein sequence ID" value="AFO63288.1"/>
    <property type="molecule type" value="mRNA"/>
</dbReference>